<evidence type="ECO:0000256" key="3">
    <source>
        <dbReference type="ARBA" id="ARBA00023125"/>
    </source>
</evidence>
<reference evidence="9" key="1">
    <citation type="submission" date="2018-05" db="EMBL/GenBank/DDBJ databases">
        <authorList>
            <person name="Lanie J.A."/>
            <person name="Ng W.-L."/>
            <person name="Kazmierczak K.M."/>
            <person name="Andrzejewski T.M."/>
            <person name="Davidsen T.M."/>
            <person name="Wayne K.J."/>
            <person name="Tettelin H."/>
            <person name="Glass J.I."/>
            <person name="Rusch D."/>
            <person name="Podicherti R."/>
            <person name="Tsui H.-C.T."/>
            <person name="Winkler M.E."/>
        </authorList>
    </citation>
    <scope>NUCLEOTIDE SEQUENCE</scope>
</reference>
<dbReference type="InterPro" id="IPR002104">
    <property type="entry name" value="Integrase_catalytic"/>
</dbReference>
<dbReference type="GO" id="GO:0006310">
    <property type="term" value="P:DNA recombination"/>
    <property type="evidence" value="ECO:0007669"/>
    <property type="project" value="UniProtKB-KW"/>
</dbReference>
<evidence type="ECO:0000256" key="7">
    <source>
        <dbReference type="SAM" id="MobiDB-lite"/>
    </source>
</evidence>
<dbReference type="InterPro" id="IPR011010">
    <property type="entry name" value="DNA_brk_join_enz"/>
</dbReference>
<evidence type="ECO:0000313" key="9">
    <source>
        <dbReference type="EMBL" id="SVD71896.1"/>
    </source>
</evidence>
<evidence type="ECO:0000256" key="1">
    <source>
        <dbReference type="ARBA" id="ARBA00008857"/>
    </source>
</evidence>
<dbReference type="GO" id="GO:0044826">
    <property type="term" value="P:viral genome integration into host DNA"/>
    <property type="evidence" value="ECO:0007669"/>
    <property type="project" value="UniProtKB-KW"/>
</dbReference>
<keyword evidence="5" id="KW-1179">Viral genome integration</keyword>
<gene>
    <name evidence="9" type="ORF">METZ01_LOCUS424750</name>
</gene>
<keyword evidence="6" id="KW-1160">Virus entry into host cell</keyword>
<dbReference type="InterPro" id="IPR010998">
    <property type="entry name" value="Integrase_recombinase_N"/>
</dbReference>
<dbReference type="InterPro" id="IPR053876">
    <property type="entry name" value="Phage_int_M"/>
</dbReference>
<dbReference type="Gene3D" id="1.10.443.10">
    <property type="entry name" value="Intergrase catalytic core"/>
    <property type="match status" value="1"/>
</dbReference>
<proteinExistence type="inferred from homology"/>
<keyword evidence="2" id="KW-0229">DNA integration</keyword>
<evidence type="ECO:0000256" key="6">
    <source>
        <dbReference type="ARBA" id="ARBA00023296"/>
    </source>
</evidence>
<dbReference type="GO" id="GO:0046718">
    <property type="term" value="P:symbiont entry into host cell"/>
    <property type="evidence" value="ECO:0007669"/>
    <property type="project" value="UniProtKB-KW"/>
</dbReference>
<feature type="domain" description="Tyr recombinase" evidence="8">
    <location>
        <begin position="133"/>
        <end position="269"/>
    </location>
</feature>
<evidence type="ECO:0000259" key="8">
    <source>
        <dbReference type="PROSITE" id="PS51898"/>
    </source>
</evidence>
<dbReference type="Pfam" id="PF22022">
    <property type="entry name" value="Phage_int_M"/>
    <property type="match status" value="1"/>
</dbReference>
<dbReference type="PANTHER" id="PTHR30629:SF2">
    <property type="entry name" value="PROPHAGE INTEGRASE INTS-RELATED"/>
    <property type="match status" value="1"/>
</dbReference>
<dbReference type="InterPro" id="IPR013762">
    <property type="entry name" value="Integrase-like_cat_sf"/>
</dbReference>
<dbReference type="Pfam" id="PF00589">
    <property type="entry name" value="Phage_integrase"/>
    <property type="match status" value="1"/>
</dbReference>
<dbReference type="GO" id="GO:0003677">
    <property type="term" value="F:DNA binding"/>
    <property type="evidence" value="ECO:0007669"/>
    <property type="project" value="UniProtKB-KW"/>
</dbReference>
<name>A0A382XL80_9ZZZZ</name>
<feature type="region of interest" description="Disordered" evidence="7">
    <location>
        <begin position="1"/>
        <end position="24"/>
    </location>
</feature>
<dbReference type="AlphaFoldDB" id="A0A382XL80"/>
<dbReference type="PROSITE" id="PS51898">
    <property type="entry name" value="TYR_RECOMBINASE"/>
    <property type="match status" value="1"/>
</dbReference>
<feature type="non-terminal residue" evidence="9">
    <location>
        <position position="1"/>
    </location>
</feature>
<protein>
    <recommendedName>
        <fullName evidence="8">Tyr recombinase domain-containing protein</fullName>
    </recommendedName>
</protein>
<evidence type="ECO:0000256" key="5">
    <source>
        <dbReference type="ARBA" id="ARBA00023195"/>
    </source>
</evidence>
<dbReference type="EMBL" id="UINC01168727">
    <property type="protein sequence ID" value="SVD71896.1"/>
    <property type="molecule type" value="Genomic_DNA"/>
</dbReference>
<accession>A0A382XL80</accession>
<keyword evidence="4" id="KW-0233">DNA recombination</keyword>
<comment type="similarity">
    <text evidence="1">Belongs to the 'phage' integrase family.</text>
</comment>
<sequence length="269" mass="30082">RNKQLLKQGLNPKFPKTNSNGDNPDEISFKGMFLNWINNKKDEWTPGYSEDTLQRANSYLIPTIGKMPIDEISSSDMLKLFLKIQDKGLLDTLQKVKGIANGVFSHSVGMGIITVNPVRDLPNDIFKKKPIKHHATITDPQEIGLLLNMLDKHIGSDEVNAALKIAPHVFLRPGELTGLLWSEVDFHARLIRINANRMKTKKVHLVPMSTQVLATLKNLSQIDTGSDYVFPTPRNRNASITTNALLVAIRSLGIDKFTFTTHGFRSMAS</sequence>
<dbReference type="GO" id="GO:0075713">
    <property type="term" value="P:establishment of integrated proviral latency"/>
    <property type="evidence" value="ECO:0007669"/>
    <property type="project" value="UniProtKB-KW"/>
</dbReference>
<dbReference type="SUPFAM" id="SSF56349">
    <property type="entry name" value="DNA breaking-rejoining enzymes"/>
    <property type="match status" value="1"/>
</dbReference>
<feature type="non-terminal residue" evidence="9">
    <location>
        <position position="269"/>
    </location>
</feature>
<dbReference type="GO" id="GO:0015074">
    <property type="term" value="P:DNA integration"/>
    <property type="evidence" value="ECO:0007669"/>
    <property type="project" value="UniProtKB-KW"/>
</dbReference>
<evidence type="ECO:0000256" key="4">
    <source>
        <dbReference type="ARBA" id="ARBA00023172"/>
    </source>
</evidence>
<keyword evidence="3" id="KW-0238">DNA-binding</keyword>
<organism evidence="9">
    <name type="scientific">marine metagenome</name>
    <dbReference type="NCBI Taxonomy" id="408172"/>
    <lineage>
        <taxon>unclassified sequences</taxon>
        <taxon>metagenomes</taxon>
        <taxon>ecological metagenomes</taxon>
    </lineage>
</organism>
<dbReference type="InterPro" id="IPR050808">
    <property type="entry name" value="Phage_Integrase"/>
</dbReference>
<dbReference type="PANTHER" id="PTHR30629">
    <property type="entry name" value="PROPHAGE INTEGRASE"/>
    <property type="match status" value="1"/>
</dbReference>
<dbReference type="Gene3D" id="1.10.150.130">
    <property type="match status" value="1"/>
</dbReference>
<evidence type="ECO:0000256" key="2">
    <source>
        <dbReference type="ARBA" id="ARBA00022908"/>
    </source>
</evidence>